<proteinExistence type="predicted"/>
<organism evidence="1 2">
    <name type="scientific">Halorubrum aquaticum</name>
    <dbReference type="NCBI Taxonomy" id="387340"/>
    <lineage>
        <taxon>Archaea</taxon>
        <taxon>Methanobacteriati</taxon>
        <taxon>Methanobacteriota</taxon>
        <taxon>Stenosarchaea group</taxon>
        <taxon>Halobacteria</taxon>
        <taxon>Halobacteriales</taxon>
        <taxon>Haloferacaceae</taxon>
        <taxon>Halorubrum</taxon>
    </lineage>
</organism>
<accession>A0A1I3CXI0</accession>
<gene>
    <name evidence="1" type="ORF">SAMN04488066_1342</name>
</gene>
<evidence type="ECO:0000313" key="1">
    <source>
        <dbReference type="EMBL" id="SFH79127.1"/>
    </source>
</evidence>
<keyword evidence="2" id="KW-1185">Reference proteome</keyword>
<evidence type="ECO:0000313" key="2">
    <source>
        <dbReference type="Proteomes" id="UP000323537"/>
    </source>
</evidence>
<dbReference type="Proteomes" id="UP000323537">
    <property type="component" value="Unassembled WGS sequence"/>
</dbReference>
<name>A0A1I3CXI0_9EURY</name>
<dbReference type="AlphaFoldDB" id="A0A1I3CXI0"/>
<reference evidence="1 2" key="1">
    <citation type="submission" date="2016-10" db="EMBL/GenBank/DDBJ databases">
        <authorList>
            <person name="Varghese N."/>
            <person name="Submissions S."/>
        </authorList>
    </citation>
    <scope>NUCLEOTIDE SEQUENCE [LARGE SCALE GENOMIC DNA]</scope>
    <source>
        <strain evidence="1 2">CGMCC 1.6377</strain>
    </source>
</reference>
<dbReference type="EMBL" id="FOPZ01000034">
    <property type="protein sequence ID" value="SFH79127.1"/>
    <property type="molecule type" value="Genomic_DNA"/>
</dbReference>
<protein>
    <submittedName>
        <fullName evidence="1">Uncharacterized protein</fullName>
    </submittedName>
</protein>
<sequence>MEDHDDVALVTGAAGSTGVYPSEAADHALVNGRTLVTRDSPRVSPGITPVVAGA</sequence>